<reference evidence="1 2" key="1">
    <citation type="submission" date="2019-09" db="EMBL/GenBank/DDBJ databases">
        <authorList>
            <person name="Li Y."/>
        </authorList>
    </citation>
    <scope>NUCLEOTIDE SEQUENCE [LARGE SCALE GENOMIC DNA]</scope>
    <source>
        <strain evidence="1 2">L3-3HA</strain>
    </source>
</reference>
<protein>
    <recommendedName>
        <fullName evidence="3">tRNA_anti-like</fullName>
    </recommendedName>
</protein>
<comment type="caution">
    <text evidence="1">The sequence shown here is derived from an EMBL/GenBank/DDBJ whole genome shotgun (WGS) entry which is preliminary data.</text>
</comment>
<dbReference type="AlphaFoldDB" id="A0A5J5G5Z4"/>
<dbReference type="PROSITE" id="PS51257">
    <property type="entry name" value="PROKAR_LIPOPROTEIN"/>
    <property type="match status" value="1"/>
</dbReference>
<dbReference type="InterPro" id="IPR024422">
    <property type="entry name" value="Protein_unknown_function_OB"/>
</dbReference>
<keyword evidence="2" id="KW-1185">Reference proteome</keyword>
<evidence type="ECO:0008006" key="3">
    <source>
        <dbReference type="Google" id="ProtNLM"/>
    </source>
</evidence>
<dbReference type="EMBL" id="VYKJ01000002">
    <property type="protein sequence ID" value="KAA9001876.1"/>
    <property type="molecule type" value="Genomic_DNA"/>
</dbReference>
<evidence type="ECO:0000313" key="1">
    <source>
        <dbReference type="EMBL" id="KAA9001876.1"/>
    </source>
</evidence>
<accession>A0A5J5G5Z4</accession>
<organism evidence="1 2">
    <name type="scientific">Affinibrenneria salicis</name>
    <dbReference type="NCBI Taxonomy" id="2590031"/>
    <lineage>
        <taxon>Bacteria</taxon>
        <taxon>Pseudomonadati</taxon>
        <taxon>Pseudomonadota</taxon>
        <taxon>Gammaproteobacteria</taxon>
        <taxon>Enterobacterales</taxon>
        <taxon>Pectobacteriaceae</taxon>
        <taxon>Affinibrenneria</taxon>
    </lineage>
</organism>
<proteinExistence type="predicted"/>
<evidence type="ECO:0000313" key="2">
    <source>
        <dbReference type="Proteomes" id="UP000335415"/>
    </source>
</evidence>
<dbReference type="Pfam" id="PF12869">
    <property type="entry name" value="tRNA_anti-like"/>
    <property type="match status" value="1"/>
</dbReference>
<dbReference type="OrthoDB" id="6637794at2"/>
<dbReference type="RefSeq" id="WP_150434112.1">
    <property type="nucleotide sequence ID" value="NZ_VYKJ01000002.1"/>
</dbReference>
<name>A0A5J5G5Z4_9GAMM</name>
<sequence length="150" mass="16433">MRRLYLPAMLLGLAGLTGCQQINGALQSANDSMKKLDTALEPTAVEASATEICNDFKENEIAANKKWAGKYVVLQGKVSIITDADNYITRTPGVHIEFNKKDSAAFSLKPRETERAAELKKGQQIKIKGQIGSYTYLMGCLIHLDNGTIQ</sequence>
<dbReference type="Proteomes" id="UP000335415">
    <property type="component" value="Unassembled WGS sequence"/>
</dbReference>
<gene>
    <name evidence="1" type="ORF">FJU30_06190</name>
</gene>